<feature type="signal peptide" evidence="10">
    <location>
        <begin position="1"/>
        <end position="31"/>
    </location>
</feature>
<evidence type="ECO:0000256" key="7">
    <source>
        <dbReference type="ARBA" id="ARBA00023237"/>
    </source>
</evidence>
<dbReference type="PANTHER" id="PTHR47234:SF2">
    <property type="entry name" value="TONB-DEPENDENT RECEPTOR"/>
    <property type="match status" value="1"/>
</dbReference>
<evidence type="ECO:0000313" key="14">
    <source>
        <dbReference type="Proteomes" id="UP000006296"/>
    </source>
</evidence>
<dbReference type="SUPFAM" id="SSF56935">
    <property type="entry name" value="Porins"/>
    <property type="match status" value="1"/>
</dbReference>
<keyword evidence="13" id="KW-0675">Receptor</keyword>
<dbReference type="InterPro" id="IPR000531">
    <property type="entry name" value="Beta-barrel_TonB"/>
</dbReference>
<evidence type="ECO:0000256" key="5">
    <source>
        <dbReference type="ARBA" id="ARBA00023077"/>
    </source>
</evidence>
<evidence type="ECO:0000256" key="2">
    <source>
        <dbReference type="ARBA" id="ARBA00022448"/>
    </source>
</evidence>
<dbReference type="Proteomes" id="UP000006296">
    <property type="component" value="Chromosome"/>
</dbReference>
<evidence type="ECO:0000259" key="11">
    <source>
        <dbReference type="Pfam" id="PF00593"/>
    </source>
</evidence>
<dbReference type="GO" id="GO:0009279">
    <property type="term" value="C:cell outer membrane"/>
    <property type="evidence" value="ECO:0007669"/>
    <property type="project" value="UniProtKB-SubCell"/>
</dbReference>
<keyword evidence="10" id="KW-0732">Signal</keyword>
<dbReference type="PANTHER" id="PTHR47234">
    <property type="match status" value="1"/>
</dbReference>
<evidence type="ECO:0000256" key="1">
    <source>
        <dbReference type="ARBA" id="ARBA00004571"/>
    </source>
</evidence>
<dbReference type="InterPro" id="IPR012910">
    <property type="entry name" value="Plug_dom"/>
</dbReference>
<evidence type="ECO:0000256" key="9">
    <source>
        <dbReference type="RuleBase" id="RU003357"/>
    </source>
</evidence>
<evidence type="ECO:0000256" key="3">
    <source>
        <dbReference type="ARBA" id="ARBA00022452"/>
    </source>
</evidence>
<organism evidence="13 14">
    <name type="scientific">Alteromonas macleodii (strain English Channel 673)</name>
    <dbReference type="NCBI Taxonomy" id="1004788"/>
    <lineage>
        <taxon>Bacteria</taxon>
        <taxon>Pseudomonadati</taxon>
        <taxon>Pseudomonadota</taxon>
        <taxon>Gammaproteobacteria</taxon>
        <taxon>Alteromonadales</taxon>
        <taxon>Alteromonadaceae</taxon>
        <taxon>Alteromonas/Salinimonas group</taxon>
        <taxon>Alteromonas</taxon>
    </lineage>
</organism>
<comment type="subcellular location">
    <subcellularLocation>
        <location evidence="1 8">Cell outer membrane</location>
        <topology evidence="1 8">Multi-pass membrane protein</topology>
    </subcellularLocation>
</comment>
<evidence type="ECO:0000313" key="13">
    <source>
        <dbReference type="EMBL" id="AFT73750.1"/>
    </source>
</evidence>
<evidence type="ECO:0000256" key="4">
    <source>
        <dbReference type="ARBA" id="ARBA00022692"/>
    </source>
</evidence>
<feature type="domain" description="TonB-dependent receptor plug" evidence="12">
    <location>
        <begin position="58"/>
        <end position="165"/>
    </location>
</feature>
<dbReference type="KEGG" id="amg:AMEC673_05265"/>
<reference evidence="14" key="1">
    <citation type="journal article" date="2012" name="Sci. Rep.">
        <title>Genomes of surface isolates of Alteromonas macleodii: the life of a widespread marine opportunistic copiotroph.</title>
        <authorList>
            <person name="Lopez-Perez M."/>
            <person name="Gonzaga A."/>
            <person name="Martin-Cuadrado A.B."/>
            <person name="Onyshchenko O."/>
            <person name="Ghavidel A."/>
            <person name="Ghai R."/>
            <person name="Rodriguez-Valera F."/>
        </authorList>
    </citation>
    <scope>NUCLEOTIDE SEQUENCE [LARGE SCALE GENOMIC DNA]</scope>
    <source>
        <strain evidence="14">English Channel 673</strain>
    </source>
</reference>
<keyword evidence="3 8" id="KW-1134">Transmembrane beta strand</keyword>
<protein>
    <submittedName>
        <fullName evidence="13">TonB-dependent receptor</fullName>
    </submittedName>
</protein>
<dbReference type="PROSITE" id="PS52016">
    <property type="entry name" value="TONB_DEPENDENT_REC_3"/>
    <property type="match status" value="1"/>
</dbReference>
<dbReference type="EMBL" id="CP003844">
    <property type="protein sequence ID" value="AFT73750.1"/>
    <property type="molecule type" value="Genomic_DNA"/>
</dbReference>
<dbReference type="Pfam" id="PF00593">
    <property type="entry name" value="TonB_dep_Rec_b-barrel"/>
    <property type="match status" value="1"/>
</dbReference>
<feature type="chain" id="PRO_5044298480" evidence="10">
    <location>
        <begin position="32"/>
        <end position="945"/>
    </location>
</feature>
<gene>
    <name evidence="13" type="ordered locus">AMEC673_05265</name>
</gene>
<dbReference type="Pfam" id="PF07715">
    <property type="entry name" value="Plug"/>
    <property type="match status" value="1"/>
</dbReference>
<dbReference type="AlphaFoldDB" id="A0AB32ZW30"/>
<comment type="similarity">
    <text evidence="8 9">Belongs to the TonB-dependent receptor family.</text>
</comment>
<accession>A0AB32ZW30</accession>
<keyword evidence="2 8" id="KW-0813">Transport</keyword>
<evidence type="ECO:0000259" key="12">
    <source>
        <dbReference type="Pfam" id="PF07715"/>
    </source>
</evidence>
<keyword evidence="6 8" id="KW-0472">Membrane</keyword>
<proteinExistence type="inferred from homology"/>
<dbReference type="Gene3D" id="2.170.130.10">
    <property type="entry name" value="TonB-dependent receptor, plug domain"/>
    <property type="match status" value="1"/>
</dbReference>
<keyword evidence="5 9" id="KW-0798">TonB box</keyword>
<dbReference type="RefSeq" id="WP_014975933.1">
    <property type="nucleotide sequence ID" value="NC_018678.1"/>
</dbReference>
<dbReference type="CDD" id="cd01347">
    <property type="entry name" value="ligand_gated_channel"/>
    <property type="match status" value="1"/>
</dbReference>
<keyword evidence="7 8" id="KW-0998">Cell outer membrane</keyword>
<dbReference type="Gene3D" id="2.40.170.20">
    <property type="entry name" value="TonB-dependent receptor, beta-barrel domain"/>
    <property type="match status" value="1"/>
</dbReference>
<dbReference type="InterPro" id="IPR039426">
    <property type="entry name" value="TonB-dep_rcpt-like"/>
</dbReference>
<evidence type="ECO:0000256" key="8">
    <source>
        <dbReference type="PROSITE-ProRule" id="PRU01360"/>
    </source>
</evidence>
<dbReference type="InterPro" id="IPR037066">
    <property type="entry name" value="Plug_dom_sf"/>
</dbReference>
<sequence>MFTNSKLAKSVKLACAFGAASSIGFTGAVNAQETEQAAEAVEKIEVTGSRIRRTDIEGANPVTVMSRIDIERFGVTSIGDVLQAIPSAGSAINTNNNNGGNGTTTINIRGIGSNRTLVLVNGKRWAPGLGGSVDLNNIPAAIIERIEVLKDGASAVYGSDAVAGVVNIITRQDFEGVHASGYMGQYDEGDGNKEQWDVGFGTSNDKGNVYFNISYVEEEPTFAGDREISAVPVFGAPTGFGGSSGTPNGRFWYFDEDGTSFNVQNDGNGGLIPWSGSSAFNFAPLNYLSTPQERTNIYSQGRYELTDNLSVNVTGFYGNRRSAQLLAPTPLFLGFAGGTSGITIAANNPYNPTGLDLSDQAGFGEPNGLYFLGRRMLEAGYRQFAQNVDQYQFNGGFEGVIEIGDKEFFWDATYTYADITQNTLTDGLLNMDRVALALGDVDACNNSDDGCVPLNLFGGATAIGEGTITQDQLDYITFTAQDALNSSLESYTANLSGEIMELPAGYLAFATGYEKRWQSGYDQPDALIAAGITSGNSRQPTSGDFSVEEFYLELAVPLLSDMPGVEQLDLELATRYSDYSNFGDTTNSKVGLKWRVNEDLIVRGTWSEAFRAPSLSELFLGNSDSFVTLQDPCNGGEAGNPNAPGCAGIPAGYQQPNPQIRTTVGGNADLQPEEAESFTYGFVYSPAQVEGLSITFDVFDIEVDNAVSTVGAQSILDACAETGTQFCSLIERNSGGVVTELFNGLVNLGGQTTSGFDYNVAYNFETEFGDFRLNWDGTYVDERTTIVIDPVSGETIEENDAGRAFDRDVIPRLRTNLSVTWAYEDWTANYLVRFIGHTTEECSFGTSTDADGNYLEDTLCSDPGETTFDDDGNLVKDSFNELEDMAYHDVSVGYAVTDNLRLTLGVNNLWDTDPEVSFTTFANSFDPSMYEIPGRFFYGRVNLEF</sequence>
<evidence type="ECO:0000256" key="6">
    <source>
        <dbReference type="ARBA" id="ARBA00023136"/>
    </source>
</evidence>
<keyword evidence="4 8" id="KW-0812">Transmembrane</keyword>
<name>A0AB32ZW30_ALTME</name>
<dbReference type="InterPro" id="IPR036942">
    <property type="entry name" value="Beta-barrel_TonB_sf"/>
</dbReference>
<evidence type="ECO:0000256" key="10">
    <source>
        <dbReference type="SAM" id="SignalP"/>
    </source>
</evidence>
<feature type="domain" description="TonB-dependent receptor-like beta-barrel" evidence="11">
    <location>
        <begin position="364"/>
        <end position="909"/>
    </location>
</feature>